<feature type="transmembrane region" description="Helical" evidence="8">
    <location>
        <begin position="174"/>
        <end position="201"/>
    </location>
</feature>
<dbReference type="PANTHER" id="PTHR33908">
    <property type="entry name" value="MANNOSYLTRANSFERASE YKCB-RELATED"/>
    <property type="match status" value="1"/>
</dbReference>
<accession>A0ABW9G5H8</accession>
<reference evidence="10 11" key="1">
    <citation type="journal article" date="2013" name="Int. J. Syst. Evol. Microbiol.">
        <title>Celerinatantimonas yamalensis sp. nov., a cold-adapted diazotrophic bacterium from a cold permafrost brine.</title>
        <authorList>
            <person name="Shcherbakova V."/>
            <person name="Chuvilskaya N."/>
            <person name="Rivkina E."/>
            <person name="Demidov N."/>
            <person name="Uchaeva V."/>
            <person name="Suetin S."/>
            <person name="Suzina N."/>
            <person name="Gilichinsky D."/>
        </authorList>
    </citation>
    <scope>NUCLEOTIDE SEQUENCE [LARGE SCALE GENOMIC DNA]</scope>
    <source>
        <strain evidence="10 11">C7</strain>
    </source>
</reference>
<proteinExistence type="predicted"/>
<evidence type="ECO:0000259" key="9">
    <source>
        <dbReference type="Pfam" id="PF13231"/>
    </source>
</evidence>
<feature type="transmembrane region" description="Helical" evidence="8">
    <location>
        <begin position="221"/>
        <end position="244"/>
    </location>
</feature>
<keyword evidence="6 8" id="KW-1133">Transmembrane helix</keyword>
<evidence type="ECO:0000256" key="6">
    <source>
        <dbReference type="ARBA" id="ARBA00022989"/>
    </source>
</evidence>
<feature type="transmembrane region" description="Helical" evidence="8">
    <location>
        <begin position="313"/>
        <end position="332"/>
    </location>
</feature>
<keyword evidence="5 8" id="KW-0812">Transmembrane</keyword>
<evidence type="ECO:0000256" key="1">
    <source>
        <dbReference type="ARBA" id="ARBA00004651"/>
    </source>
</evidence>
<feature type="transmembrane region" description="Helical" evidence="8">
    <location>
        <begin position="422"/>
        <end position="441"/>
    </location>
</feature>
<keyword evidence="11" id="KW-1185">Reference proteome</keyword>
<feature type="transmembrane region" description="Helical" evidence="8">
    <location>
        <begin position="339"/>
        <end position="360"/>
    </location>
</feature>
<dbReference type="Pfam" id="PF13231">
    <property type="entry name" value="PMT_2"/>
    <property type="match status" value="1"/>
</dbReference>
<evidence type="ECO:0000256" key="2">
    <source>
        <dbReference type="ARBA" id="ARBA00022475"/>
    </source>
</evidence>
<organism evidence="10 11">
    <name type="scientific">Celerinatantimonas yamalensis</name>
    <dbReference type="NCBI Taxonomy" id="559956"/>
    <lineage>
        <taxon>Bacteria</taxon>
        <taxon>Pseudomonadati</taxon>
        <taxon>Pseudomonadota</taxon>
        <taxon>Gammaproteobacteria</taxon>
        <taxon>Celerinatantimonadaceae</taxon>
        <taxon>Celerinatantimonas</taxon>
    </lineage>
</organism>
<dbReference type="EC" id="2.4.-.-" evidence="10"/>
<evidence type="ECO:0000256" key="5">
    <source>
        <dbReference type="ARBA" id="ARBA00022692"/>
    </source>
</evidence>
<feature type="transmembrane region" description="Helical" evidence="8">
    <location>
        <begin position="366"/>
        <end position="387"/>
    </location>
</feature>
<feature type="domain" description="Glycosyltransferase RgtA/B/C/D-like" evidence="9">
    <location>
        <begin position="74"/>
        <end position="207"/>
    </location>
</feature>
<gene>
    <name evidence="10" type="ORF">ABUE30_06735</name>
</gene>
<dbReference type="RefSeq" id="WP_408622952.1">
    <property type="nucleotide sequence ID" value="NZ_JBEQCT010000002.1"/>
</dbReference>
<evidence type="ECO:0000313" key="11">
    <source>
        <dbReference type="Proteomes" id="UP001629953"/>
    </source>
</evidence>
<comment type="caution">
    <text evidence="10">The sequence shown here is derived from an EMBL/GenBank/DDBJ whole genome shotgun (WGS) entry which is preliminary data.</text>
</comment>
<feature type="transmembrane region" description="Helical" evidence="8">
    <location>
        <begin position="20"/>
        <end position="38"/>
    </location>
</feature>
<name>A0ABW9G5H8_9GAMM</name>
<feature type="transmembrane region" description="Helical" evidence="8">
    <location>
        <begin position="99"/>
        <end position="120"/>
    </location>
</feature>
<feature type="transmembrane region" description="Helical" evidence="8">
    <location>
        <begin position="127"/>
        <end position="144"/>
    </location>
</feature>
<keyword evidence="3 10" id="KW-0328">Glycosyltransferase</keyword>
<dbReference type="InterPro" id="IPR050297">
    <property type="entry name" value="LipidA_mod_glycosyltrf_83"/>
</dbReference>
<keyword evidence="4 10" id="KW-0808">Transferase</keyword>
<dbReference type="Proteomes" id="UP001629953">
    <property type="component" value="Unassembled WGS sequence"/>
</dbReference>
<comment type="subcellular location">
    <subcellularLocation>
        <location evidence="1">Cell membrane</location>
        <topology evidence="1">Multi-pass membrane protein</topology>
    </subcellularLocation>
</comment>
<keyword evidence="2" id="KW-1003">Cell membrane</keyword>
<dbReference type="GO" id="GO:0016757">
    <property type="term" value="F:glycosyltransferase activity"/>
    <property type="evidence" value="ECO:0007669"/>
    <property type="project" value="UniProtKB-KW"/>
</dbReference>
<dbReference type="EMBL" id="JBEQCT010000002">
    <property type="protein sequence ID" value="MFM2484762.1"/>
    <property type="molecule type" value="Genomic_DNA"/>
</dbReference>
<feature type="transmembrane region" description="Helical" evidence="8">
    <location>
        <begin position="399"/>
        <end position="416"/>
    </location>
</feature>
<evidence type="ECO:0000256" key="4">
    <source>
        <dbReference type="ARBA" id="ARBA00022679"/>
    </source>
</evidence>
<dbReference type="InterPro" id="IPR038731">
    <property type="entry name" value="RgtA/B/C-like"/>
</dbReference>
<keyword evidence="7 8" id="KW-0472">Membrane</keyword>
<feature type="transmembrane region" description="Helical" evidence="8">
    <location>
        <begin position="270"/>
        <end position="293"/>
    </location>
</feature>
<sequence length="546" mass="62396">MLNFIAMERPATKLSRLTQAQLWAGSFTLLVVLVSLLSRYQLPIDETRYVSVAWDMWQHHQWLLPELNGAPYADKPPLLMWLINLSWAIFGVYDWSARIVVGVIALSSLYWLARLAGALFDDVQRSVTPWVLVSLLGWCFYVPMEMFDTLLATCLLAQFVYWIQWLKQPQFSHLVMIGLCGGLGILAKGPVMLLDSLPMLLCYPLWRSPQMPQPQTFYKALLWSTLIGIGIGLAWAIPAAIVGGKGYAEAIFIKQSVGRIQHSFAHARPWYWYLPLLPLITFPWSLLGVNQLFKRHHFGARVAAFKQAWVQHWPLRLLSIWVFAHLILFSLISGKQLHYLVPIFPAVALLMSGYCLPQLVMKSQPWWLVAVLLGFTAALASVPWWSASVFNQGLKFSSQPLAALIPFGLAVVLSLARCRRYWPTILLITSPLLICATLWAGHPLFKQYFNLQPAAQFVADQQETQAVAFWGDYPDFFQFYGRLQHPLVLLGKRSETEQMSWVKRHSNNWVISTRHICIASAVHCWEYQTDYLVAQRADVWMAHKGR</sequence>
<evidence type="ECO:0000256" key="8">
    <source>
        <dbReference type="SAM" id="Phobius"/>
    </source>
</evidence>
<dbReference type="PANTHER" id="PTHR33908:SF3">
    <property type="entry name" value="UNDECAPRENYL PHOSPHATE-ALPHA-4-AMINO-4-DEOXY-L-ARABINOSE ARABINOSYL TRANSFERASE"/>
    <property type="match status" value="1"/>
</dbReference>
<evidence type="ECO:0000256" key="3">
    <source>
        <dbReference type="ARBA" id="ARBA00022676"/>
    </source>
</evidence>
<protein>
    <submittedName>
        <fullName evidence="10">Glycosyltransferase family 39 protein</fullName>
        <ecNumber evidence="10">2.4.-.-</ecNumber>
    </submittedName>
</protein>
<evidence type="ECO:0000313" key="10">
    <source>
        <dbReference type="EMBL" id="MFM2484762.1"/>
    </source>
</evidence>
<evidence type="ECO:0000256" key="7">
    <source>
        <dbReference type="ARBA" id="ARBA00023136"/>
    </source>
</evidence>